<evidence type="ECO:0000256" key="4">
    <source>
        <dbReference type="ARBA" id="ARBA00022989"/>
    </source>
</evidence>
<dbReference type="Pfam" id="PF02656">
    <property type="entry name" value="DUF202"/>
    <property type="match status" value="1"/>
</dbReference>
<proteinExistence type="predicted"/>
<evidence type="ECO:0000313" key="10">
    <source>
        <dbReference type="Proteomes" id="UP000567179"/>
    </source>
</evidence>
<feature type="region of interest" description="Disordered" evidence="6">
    <location>
        <begin position="1"/>
        <end position="146"/>
    </location>
</feature>
<evidence type="ECO:0000256" key="2">
    <source>
        <dbReference type="ARBA" id="ARBA00022475"/>
    </source>
</evidence>
<evidence type="ECO:0000313" key="9">
    <source>
        <dbReference type="EMBL" id="KAF5327204.1"/>
    </source>
</evidence>
<evidence type="ECO:0000256" key="7">
    <source>
        <dbReference type="SAM" id="Phobius"/>
    </source>
</evidence>
<evidence type="ECO:0000256" key="6">
    <source>
        <dbReference type="SAM" id="MobiDB-lite"/>
    </source>
</evidence>
<reference evidence="9 10" key="1">
    <citation type="journal article" date="2020" name="ISME J.">
        <title>Uncovering the hidden diversity of litter-decomposition mechanisms in mushroom-forming fungi.</title>
        <authorList>
            <person name="Floudas D."/>
            <person name="Bentzer J."/>
            <person name="Ahren D."/>
            <person name="Johansson T."/>
            <person name="Persson P."/>
            <person name="Tunlid A."/>
        </authorList>
    </citation>
    <scope>NUCLEOTIDE SEQUENCE [LARGE SCALE GENOMIC DNA]</scope>
    <source>
        <strain evidence="9 10">CBS 101986</strain>
    </source>
</reference>
<dbReference type="AlphaFoldDB" id="A0A8H5BQ70"/>
<keyword evidence="4 7" id="KW-1133">Transmembrane helix</keyword>
<feature type="compositionally biased region" description="Low complexity" evidence="6">
    <location>
        <begin position="76"/>
        <end position="102"/>
    </location>
</feature>
<gene>
    <name evidence="9" type="ORF">D9619_004703</name>
</gene>
<feature type="domain" description="DUF202" evidence="8">
    <location>
        <begin position="182"/>
        <end position="260"/>
    </location>
</feature>
<name>A0A8H5BQ70_9AGAR</name>
<dbReference type="Proteomes" id="UP000567179">
    <property type="component" value="Unassembled WGS sequence"/>
</dbReference>
<feature type="compositionally biased region" description="Polar residues" evidence="6">
    <location>
        <begin position="46"/>
        <end position="60"/>
    </location>
</feature>
<accession>A0A8H5BQ70</accession>
<dbReference type="OrthoDB" id="199599at2759"/>
<evidence type="ECO:0000256" key="3">
    <source>
        <dbReference type="ARBA" id="ARBA00022692"/>
    </source>
</evidence>
<dbReference type="PANTHER" id="PTHR34187:SF2">
    <property type="entry name" value="DUF202 DOMAIN-CONTAINING PROTEIN"/>
    <property type="match status" value="1"/>
</dbReference>
<keyword evidence="3 7" id="KW-0812">Transmembrane</keyword>
<evidence type="ECO:0000259" key="8">
    <source>
        <dbReference type="Pfam" id="PF02656"/>
    </source>
</evidence>
<feature type="transmembrane region" description="Helical" evidence="7">
    <location>
        <begin position="240"/>
        <end position="260"/>
    </location>
</feature>
<protein>
    <recommendedName>
        <fullName evidence="8">DUF202 domain-containing protein</fullName>
    </recommendedName>
</protein>
<organism evidence="9 10">
    <name type="scientific">Psilocybe cf. subviscida</name>
    <dbReference type="NCBI Taxonomy" id="2480587"/>
    <lineage>
        <taxon>Eukaryota</taxon>
        <taxon>Fungi</taxon>
        <taxon>Dikarya</taxon>
        <taxon>Basidiomycota</taxon>
        <taxon>Agaricomycotina</taxon>
        <taxon>Agaricomycetes</taxon>
        <taxon>Agaricomycetidae</taxon>
        <taxon>Agaricales</taxon>
        <taxon>Agaricineae</taxon>
        <taxon>Strophariaceae</taxon>
        <taxon>Psilocybe</taxon>
    </lineage>
</organism>
<comment type="caution">
    <text evidence="9">The sequence shown here is derived from an EMBL/GenBank/DDBJ whole genome shotgun (WGS) entry which is preliminary data.</text>
</comment>
<evidence type="ECO:0000256" key="5">
    <source>
        <dbReference type="ARBA" id="ARBA00023136"/>
    </source>
</evidence>
<sequence>MSRRPSFLSRYVFPTHSGTLQEAQDEAQYLSPAPHRDPPAEASDLQGPSSLPDNRISHTSSSKKRSHADGSRVANSPNSPSMSGHSSSDTSSTHSHSGQSTPTRDMPIDAESGLQPQQPPQASSSSLTPEGKPRRKKIKQSSTKTALYQHRVHGVRLNRQLLHAVRHFRPNLVLENAGSVARDHLASERTFLAYVRTSIAIASTGVALVQLFTIADITAKITGTDVTPVTRSVQRFAKPLGITCVVLGLITLSIGIYRYFLIQVALPENHFPVARTSMAFIAFAISAVVVVIFAALVSGRP</sequence>
<comment type="subcellular location">
    <subcellularLocation>
        <location evidence="1">Cell membrane</location>
        <topology evidence="1">Multi-pass membrane protein</topology>
    </subcellularLocation>
</comment>
<dbReference type="InterPro" id="IPR052053">
    <property type="entry name" value="IM_YidH-like"/>
</dbReference>
<keyword evidence="10" id="KW-1185">Reference proteome</keyword>
<keyword evidence="5 7" id="KW-0472">Membrane</keyword>
<dbReference type="PANTHER" id="PTHR34187">
    <property type="entry name" value="FGR18P"/>
    <property type="match status" value="1"/>
</dbReference>
<dbReference type="EMBL" id="JAACJJ010000014">
    <property type="protein sequence ID" value="KAF5327204.1"/>
    <property type="molecule type" value="Genomic_DNA"/>
</dbReference>
<feature type="transmembrane region" description="Helical" evidence="7">
    <location>
        <begin position="280"/>
        <end position="299"/>
    </location>
</feature>
<dbReference type="GO" id="GO:0005886">
    <property type="term" value="C:plasma membrane"/>
    <property type="evidence" value="ECO:0007669"/>
    <property type="project" value="UniProtKB-SubCell"/>
</dbReference>
<dbReference type="InterPro" id="IPR003807">
    <property type="entry name" value="DUF202"/>
</dbReference>
<keyword evidence="2" id="KW-1003">Cell membrane</keyword>
<evidence type="ECO:0000256" key="1">
    <source>
        <dbReference type="ARBA" id="ARBA00004651"/>
    </source>
</evidence>